<evidence type="ECO:0000313" key="9">
    <source>
        <dbReference type="EMBL" id="PJJ76246.1"/>
    </source>
</evidence>
<evidence type="ECO:0000256" key="2">
    <source>
        <dbReference type="ARBA" id="ARBA00009773"/>
    </source>
</evidence>
<feature type="transmembrane region" description="Helical" evidence="8">
    <location>
        <begin position="7"/>
        <end position="26"/>
    </location>
</feature>
<evidence type="ECO:0000256" key="4">
    <source>
        <dbReference type="ARBA" id="ARBA00022475"/>
    </source>
</evidence>
<feature type="transmembrane region" description="Helical" evidence="8">
    <location>
        <begin position="62"/>
        <end position="83"/>
    </location>
</feature>
<reference evidence="9 10" key="1">
    <citation type="submission" date="2017-11" db="EMBL/GenBank/DDBJ databases">
        <title>Genomic Encyclopedia of Archaeal and Bacterial Type Strains, Phase II (KMG-II): From Individual Species to Whole Genera.</title>
        <authorList>
            <person name="Goeker M."/>
        </authorList>
    </citation>
    <scope>NUCLEOTIDE SEQUENCE [LARGE SCALE GENOMIC DNA]</scope>
    <source>
        <strain evidence="9 10">DSM 27268</strain>
    </source>
</reference>
<feature type="transmembrane region" description="Helical" evidence="8">
    <location>
        <begin position="200"/>
        <end position="222"/>
    </location>
</feature>
<feature type="transmembrane region" description="Helical" evidence="8">
    <location>
        <begin position="143"/>
        <end position="166"/>
    </location>
</feature>
<name>A0A2M9CWF3_9BACT</name>
<evidence type="ECO:0000256" key="6">
    <source>
        <dbReference type="ARBA" id="ARBA00022989"/>
    </source>
</evidence>
<feature type="transmembrane region" description="Helical" evidence="8">
    <location>
        <begin position="228"/>
        <end position="258"/>
    </location>
</feature>
<dbReference type="AlphaFoldDB" id="A0A2M9CWF3"/>
<organism evidence="9 10">
    <name type="scientific">Thermoflavifilum aggregans</name>
    <dbReference type="NCBI Taxonomy" id="454188"/>
    <lineage>
        <taxon>Bacteria</taxon>
        <taxon>Pseudomonadati</taxon>
        <taxon>Bacteroidota</taxon>
        <taxon>Chitinophagia</taxon>
        <taxon>Chitinophagales</taxon>
        <taxon>Chitinophagaceae</taxon>
        <taxon>Thermoflavifilum</taxon>
    </lineage>
</organism>
<evidence type="ECO:0000256" key="7">
    <source>
        <dbReference type="ARBA" id="ARBA00023136"/>
    </source>
</evidence>
<dbReference type="EMBL" id="PGFG01000001">
    <property type="protein sequence ID" value="PJJ76246.1"/>
    <property type="molecule type" value="Genomic_DNA"/>
</dbReference>
<dbReference type="Pfam" id="PF01594">
    <property type="entry name" value="AI-2E_transport"/>
    <property type="match status" value="1"/>
</dbReference>
<keyword evidence="6 8" id="KW-1133">Transmembrane helix</keyword>
<evidence type="ECO:0000313" key="10">
    <source>
        <dbReference type="Proteomes" id="UP000230000"/>
    </source>
</evidence>
<dbReference type="Proteomes" id="UP000230000">
    <property type="component" value="Unassembled WGS sequence"/>
</dbReference>
<keyword evidence="3" id="KW-0813">Transport</keyword>
<protein>
    <submittedName>
        <fullName evidence="9">Putative PurR-regulated permease PerM</fullName>
    </submittedName>
</protein>
<keyword evidence="4" id="KW-1003">Cell membrane</keyword>
<keyword evidence="5 8" id="KW-0812">Transmembrane</keyword>
<feature type="transmembrane region" description="Helical" evidence="8">
    <location>
        <begin position="265"/>
        <end position="284"/>
    </location>
</feature>
<evidence type="ECO:0000256" key="3">
    <source>
        <dbReference type="ARBA" id="ARBA00022448"/>
    </source>
</evidence>
<evidence type="ECO:0000256" key="1">
    <source>
        <dbReference type="ARBA" id="ARBA00004651"/>
    </source>
</evidence>
<dbReference type="InterPro" id="IPR002549">
    <property type="entry name" value="AI-2E-like"/>
</dbReference>
<dbReference type="GO" id="GO:0005886">
    <property type="term" value="C:plasma membrane"/>
    <property type="evidence" value="ECO:0007669"/>
    <property type="project" value="UniProtKB-SubCell"/>
</dbReference>
<dbReference type="PANTHER" id="PTHR21716">
    <property type="entry name" value="TRANSMEMBRANE PROTEIN"/>
    <property type="match status" value="1"/>
</dbReference>
<gene>
    <name evidence="9" type="ORF">BXY57_1855</name>
</gene>
<comment type="caution">
    <text evidence="9">The sequence shown here is derived from an EMBL/GenBank/DDBJ whole genome shotgun (WGS) entry which is preliminary data.</text>
</comment>
<sequence length="367" mass="41446">MNTSQLPFFVKLAAILLSIVLIGYLVYIGQPLLSPLLFAFLFSMMLLPVNRVLEKIHVPRSLAVLISIVLFIAVLLAVLYFVASQVRVMAGDWPALQQQLNITLQQLQEWLHEHLHMKIQSREDLIQIATQNISSSAIIGHTVVSISTTLLFIIFIPIYMFLLLYYRRLLTRFLMQLFKEPHRPQVHATLRQIERVVKRYVLGLLMEIVAIAILLGSIFWILGIPYAWLLAVITAILNIIPYVGIYSSLVLCTLITFASGSISKTLALVITMVAVHTFDANFLMPRIVGSQVKINVLITIIGVVIGEMMWGIAGMFLAIPTIAIMKIVFDQIESMQAWSILLSDDTRPMQVKKINLRNSKKQKQSIP</sequence>
<proteinExistence type="inferred from homology"/>
<dbReference type="OrthoDB" id="9793390at2"/>
<dbReference type="RefSeq" id="WP_100314758.1">
    <property type="nucleotide sequence ID" value="NZ_PGFG01000001.1"/>
</dbReference>
<evidence type="ECO:0000256" key="8">
    <source>
        <dbReference type="SAM" id="Phobius"/>
    </source>
</evidence>
<dbReference type="PANTHER" id="PTHR21716:SF53">
    <property type="entry name" value="PERMEASE PERM-RELATED"/>
    <property type="match status" value="1"/>
</dbReference>
<feature type="transmembrane region" description="Helical" evidence="8">
    <location>
        <begin position="296"/>
        <end position="319"/>
    </location>
</feature>
<feature type="transmembrane region" description="Helical" evidence="8">
    <location>
        <begin position="32"/>
        <end position="50"/>
    </location>
</feature>
<accession>A0A2M9CWF3</accession>
<comment type="similarity">
    <text evidence="2">Belongs to the autoinducer-2 exporter (AI-2E) (TC 2.A.86) family.</text>
</comment>
<keyword evidence="7 8" id="KW-0472">Membrane</keyword>
<keyword evidence="10" id="KW-1185">Reference proteome</keyword>
<evidence type="ECO:0000256" key="5">
    <source>
        <dbReference type="ARBA" id="ARBA00022692"/>
    </source>
</evidence>
<comment type="subcellular location">
    <subcellularLocation>
        <location evidence="1">Cell membrane</location>
        <topology evidence="1">Multi-pass membrane protein</topology>
    </subcellularLocation>
</comment>